<evidence type="ECO:0000313" key="2">
    <source>
        <dbReference type="EMBL" id="KAG7300414.1"/>
    </source>
</evidence>
<gene>
    <name evidence="2" type="ORF">JYU34_016024</name>
</gene>
<proteinExistence type="predicted"/>
<feature type="compositionally biased region" description="Basic residues" evidence="1">
    <location>
        <begin position="69"/>
        <end position="79"/>
    </location>
</feature>
<sequence>MTETQIPEIINDDFFECESDDVVAPATVHTEPESRPCVGTDTDHSNLLSADDLDNNNSSGALTEPRYNLRPRRNRNYKE</sequence>
<feature type="compositionally biased region" description="Low complexity" evidence="1">
    <location>
        <begin position="45"/>
        <end position="68"/>
    </location>
</feature>
<feature type="region of interest" description="Disordered" evidence="1">
    <location>
        <begin position="26"/>
        <end position="79"/>
    </location>
</feature>
<evidence type="ECO:0000256" key="1">
    <source>
        <dbReference type="SAM" id="MobiDB-lite"/>
    </source>
</evidence>
<dbReference type="EMBL" id="JAHIBW010000021">
    <property type="protein sequence ID" value="KAG7300414.1"/>
    <property type="molecule type" value="Genomic_DNA"/>
</dbReference>
<name>A0ABQ7Q5I3_PLUXY</name>
<accession>A0ABQ7Q5I3</accession>
<evidence type="ECO:0000313" key="3">
    <source>
        <dbReference type="Proteomes" id="UP000823941"/>
    </source>
</evidence>
<protein>
    <submittedName>
        <fullName evidence="2">Uncharacterized protein</fullName>
    </submittedName>
</protein>
<organism evidence="2 3">
    <name type="scientific">Plutella xylostella</name>
    <name type="common">Diamondback moth</name>
    <name type="synonym">Plutella maculipennis</name>
    <dbReference type="NCBI Taxonomy" id="51655"/>
    <lineage>
        <taxon>Eukaryota</taxon>
        <taxon>Metazoa</taxon>
        <taxon>Ecdysozoa</taxon>
        <taxon>Arthropoda</taxon>
        <taxon>Hexapoda</taxon>
        <taxon>Insecta</taxon>
        <taxon>Pterygota</taxon>
        <taxon>Neoptera</taxon>
        <taxon>Endopterygota</taxon>
        <taxon>Lepidoptera</taxon>
        <taxon>Glossata</taxon>
        <taxon>Ditrysia</taxon>
        <taxon>Yponomeutoidea</taxon>
        <taxon>Plutellidae</taxon>
        <taxon>Plutella</taxon>
    </lineage>
</organism>
<keyword evidence="3" id="KW-1185">Reference proteome</keyword>
<reference evidence="2 3" key="1">
    <citation type="submission" date="2021-06" db="EMBL/GenBank/DDBJ databases">
        <title>A haploid diamondback moth (Plutella xylostella L.) genome assembly resolves 31 chromosomes and identifies a diamide resistance mutation.</title>
        <authorList>
            <person name="Ward C.M."/>
            <person name="Perry K.D."/>
            <person name="Baker G."/>
            <person name="Powis K."/>
            <person name="Heckel D.G."/>
            <person name="Baxter S.W."/>
        </authorList>
    </citation>
    <scope>NUCLEOTIDE SEQUENCE [LARGE SCALE GENOMIC DNA]</scope>
    <source>
        <strain evidence="2 3">LV</strain>
        <tissue evidence="2">Single pupa</tissue>
    </source>
</reference>
<comment type="caution">
    <text evidence="2">The sequence shown here is derived from an EMBL/GenBank/DDBJ whole genome shotgun (WGS) entry which is preliminary data.</text>
</comment>
<dbReference type="Proteomes" id="UP000823941">
    <property type="component" value="Chromosome 21"/>
</dbReference>